<keyword evidence="1" id="KW-0472">Membrane</keyword>
<dbReference type="Proteomes" id="UP000254512">
    <property type="component" value="Unassembled WGS sequence"/>
</dbReference>
<dbReference type="STRING" id="673.AL542_15680"/>
<gene>
    <name evidence="2" type="ORF">NCTC11645_02171</name>
</gene>
<protein>
    <submittedName>
        <fullName evidence="2">Uncharacterized protein</fullName>
    </submittedName>
</protein>
<dbReference type="AlphaFoldDB" id="A0A377HNG8"/>
<keyword evidence="1" id="KW-0812">Transmembrane</keyword>
<evidence type="ECO:0000313" key="3">
    <source>
        <dbReference type="Proteomes" id="UP000254512"/>
    </source>
</evidence>
<evidence type="ECO:0000256" key="1">
    <source>
        <dbReference type="SAM" id="Phobius"/>
    </source>
</evidence>
<feature type="transmembrane region" description="Helical" evidence="1">
    <location>
        <begin position="15"/>
        <end position="38"/>
    </location>
</feature>
<dbReference type="KEGG" id="gho:AL542_15680"/>
<proteinExistence type="predicted"/>
<organism evidence="2 3">
    <name type="scientific">Grimontia hollisae</name>
    <name type="common">Vibrio hollisae</name>
    <dbReference type="NCBI Taxonomy" id="673"/>
    <lineage>
        <taxon>Bacteria</taxon>
        <taxon>Pseudomonadati</taxon>
        <taxon>Pseudomonadota</taxon>
        <taxon>Gammaproteobacteria</taxon>
        <taxon>Vibrionales</taxon>
        <taxon>Vibrionaceae</taxon>
        <taxon>Grimontia</taxon>
    </lineage>
</organism>
<sequence length="152" mass="17286">MDDESDEVMAPMVDALTGAMSAILLVSIFLMISTISVVPESVKEYGKIALTKNSKLFEDIFDRTPPILDIKNFKISFYKIYKFTDDQLVILKNEFVEPPSSIDVYSSDKSEVVTYNLLSFMSQVGLIEDYDNITINFHEARESGLTEIFWSK</sequence>
<name>A0A377HNG8_GRIHO</name>
<dbReference type="RefSeq" id="WP_040528390.1">
    <property type="nucleotide sequence ID" value="NZ_CABMOB010000001.1"/>
</dbReference>
<dbReference type="GeneID" id="58897384"/>
<keyword evidence="1" id="KW-1133">Transmembrane helix</keyword>
<dbReference type="EMBL" id="UGHD01000002">
    <property type="protein sequence ID" value="STO57778.1"/>
    <property type="molecule type" value="Genomic_DNA"/>
</dbReference>
<accession>A0A377HNG8</accession>
<evidence type="ECO:0000313" key="2">
    <source>
        <dbReference type="EMBL" id="STO57778.1"/>
    </source>
</evidence>
<reference evidence="2 3" key="1">
    <citation type="submission" date="2018-06" db="EMBL/GenBank/DDBJ databases">
        <authorList>
            <consortium name="Pathogen Informatics"/>
            <person name="Doyle S."/>
        </authorList>
    </citation>
    <scope>NUCLEOTIDE SEQUENCE [LARGE SCALE GENOMIC DNA]</scope>
    <source>
        <strain evidence="2 3">NCTC11645</strain>
    </source>
</reference>